<reference evidence="4" key="1">
    <citation type="submission" date="2016-11" db="UniProtKB">
        <authorList>
            <consortium name="WormBaseParasite"/>
        </authorList>
    </citation>
    <scope>IDENTIFICATION</scope>
</reference>
<dbReference type="PANTHER" id="PTHR16058:SF4">
    <property type="entry name" value="DOUBLE ZINC RIBBON AND ANKYRIN REPEAT-CONTAINING PROTEIN 1"/>
    <property type="match status" value="1"/>
</dbReference>
<feature type="repeat" description="ANK" evidence="1">
    <location>
        <begin position="311"/>
        <end position="343"/>
    </location>
</feature>
<proteinExistence type="predicted"/>
<organism evidence="3 4">
    <name type="scientific">Macrostomum lignano</name>
    <dbReference type="NCBI Taxonomy" id="282301"/>
    <lineage>
        <taxon>Eukaryota</taxon>
        <taxon>Metazoa</taxon>
        <taxon>Spiralia</taxon>
        <taxon>Lophotrochozoa</taxon>
        <taxon>Platyhelminthes</taxon>
        <taxon>Rhabditophora</taxon>
        <taxon>Macrostomorpha</taxon>
        <taxon>Macrostomida</taxon>
        <taxon>Macrostomidae</taxon>
        <taxon>Macrostomum</taxon>
    </lineage>
</organism>
<feature type="compositionally biased region" description="Basic residues" evidence="2">
    <location>
        <begin position="283"/>
        <end position="297"/>
    </location>
</feature>
<dbReference type="PROSITE" id="PS50088">
    <property type="entry name" value="ANK_REPEAT"/>
    <property type="match status" value="1"/>
</dbReference>
<evidence type="ECO:0000313" key="4">
    <source>
        <dbReference type="WBParaSite" id="maker-unitig_39253-snap-gene-0.2-mRNA-1"/>
    </source>
</evidence>
<feature type="region of interest" description="Disordered" evidence="2">
    <location>
        <begin position="1"/>
        <end position="54"/>
    </location>
</feature>
<feature type="region of interest" description="Disordered" evidence="2">
    <location>
        <begin position="135"/>
        <end position="163"/>
    </location>
</feature>
<dbReference type="Proteomes" id="UP000095280">
    <property type="component" value="Unplaced"/>
</dbReference>
<dbReference type="SUPFAM" id="SSF48403">
    <property type="entry name" value="Ankyrin repeat"/>
    <property type="match status" value="1"/>
</dbReference>
<feature type="region of interest" description="Disordered" evidence="2">
    <location>
        <begin position="208"/>
        <end position="227"/>
    </location>
</feature>
<keyword evidence="1" id="KW-0040">ANK repeat</keyword>
<evidence type="ECO:0000256" key="2">
    <source>
        <dbReference type="SAM" id="MobiDB-lite"/>
    </source>
</evidence>
<accession>A0A1I8FMR7</accession>
<dbReference type="InterPro" id="IPR052481">
    <property type="entry name" value="DZAN1"/>
</dbReference>
<evidence type="ECO:0000313" key="3">
    <source>
        <dbReference type="Proteomes" id="UP000095280"/>
    </source>
</evidence>
<keyword evidence="3" id="KW-1185">Reference proteome</keyword>
<dbReference type="PANTHER" id="PTHR16058">
    <property type="entry name" value="DOUBLE ZINC RIBBON AND ANKYRIN REPEAT-CONTAINING PROTEIN 1"/>
    <property type="match status" value="1"/>
</dbReference>
<dbReference type="AlphaFoldDB" id="A0A1I8FMR7"/>
<dbReference type="WBParaSite" id="maker-unitig_39253-snap-gene-0.2-mRNA-1">
    <property type="protein sequence ID" value="maker-unitig_39253-snap-gene-0.2-mRNA-1"/>
    <property type="gene ID" value="maker-unitig_39253-snap-gene-0.2"/>
</dbReference>
<dbReference type="InterPro" id="IPR036770">
    <property type="entry name" value="Ankyrin_rpt-contain_sf"/>
</dbReference>
<sequence>SAACPLPQAARPVPPTAPSRLPLRALAKLRRSATCRSPPAPPPPPRAAAATSPGAPAPGFCGHCRRLATGAAERFLLRRLMLWPARLACWRARLRTPPRVHPVSGKAGRCVRSPPAACATLDAGTRRQSGRFAEIKSAGPPSCRRGQSKQRQRRQIAGGQNMKLSRRKSTFLTTVSPGRGYWRRQLGEHVVAAHLKLHGRLRTREFRASSARRAWEPPGSQPRVETAGDRLLISLEFGTARRTPVNQGADGATFLEQPPATSLRFGDGTERETRRSEGEQRPKGRRRAKKSGRKIRRRRDEVGRSQGFHANGVPVLSVAVRNLQFDAVKELLQLGADVNTAGKEKGNTPLHEAVMKGYDGQAQL</sequence>
<evidence type="ECO:0000256" key="1">
    <source>
        <dbReference type="PROSITE-ProRule" id="PRU00023"/>
    </source>
</evidence>
<name>A0A1I8FMR7_9PLAT</name>
<dbReference type="Gene3D" id="1.25.40.20">
    <property type="entry name" value="Ankyrin repeat-containing domain"/>
    <property type="match status" value="1"/>
</dbReference>
<dbReference type="InterPro" id="IPR002110">
    <property type="entry name" value="Ankyrin_rpt"/>
</dbReference>
<feature type="compositionally biased region" description="Basic and acidic residues" evidence="2">
    <location>
        <begin position="267"/>
        <end position="282"/>
    </location>
</feature>
<feature type="region of interest" description="Disordered" evidence="2">
    <location>
        <begin position="243"/>
        <end position="308"/>
    </location>
</feature>
<protein>
    <submittedName>
        <fullName evidence="4">ANK_REP_REGION domain-containing protein</fullName>
    </submittedName>
</protein>
<dbReference type="Pfam" id="PF13637">
    <property type="entry name" value="Ank_4"/>
    <property type="match status" value="1"/>
</dbReference>